<dbReference type="Gene3D" id="2.60.40.1890">
    <property type="entry name" value="PCu(A)C copper chaperone"/>
    <property type="match status" value="1"/>
</dbReference>
<dbReference type="InterPro" id="IPR036182">
    <property type="entry name" value="PCuAC_sf"/>
</dbReference>
<comment type="caution">
    <text evidence="1">The sequence shown here is derived from an EMBL/GenBank/DDBJ whole genome shotgun (WGS) entry which is preliminary data.</text>
</comment>
<name>A0ABM8Q377_9BACT</name>
<dbReference type="Pfam" id="PF04314">
    <property type="entry name" value="PCuAC"/>
    <property type="match status" value="1"/>
</dbReference>
<protein>
    <recommendedName>
        <fullName evidence="3">Copper chaperone PCu(A)C</fullName>
    </recommendedName>
</protein>
<reference evidence="1 2" key="1">
    <citation type="submission" date="2020-11" db="EMBL/GenBank/DDBJ databases">
        <authorList>
            <person name="Peeters C."/>
        </authorList>
    </citation>
    <scope>NUCLEOTIDE SEQUENCE [LARGE SCALE GENOMIC DNA]</scope>
    <source>
        <strain evidence="1 2">LMG 7974</strain>
    </source>
</reference>
<evidence type="ECO:0000313" key="2">
    <source>
        <dbReference type="Proteomes" id="UP000789803"/>
    </source>
</evidence>
<accession>A0ABM8Q377</accession>
<dbReference type="InterPro" id="IPR007410">
    <property type="entry name" value="LpqE-like"/>
</dbReference>
<evidence type="ECO:0000313" key="1">
    <source>
        <dbReference type="EMBL" id="CAD7287296.1"/>
    </source>
</evidence>
<dbReference type="Proteomes" id="UP000789803">
    <property type="component" value="Unassembled WGS sequence"/>
</dbReference>
<dbReference type="PANTHER" id="PTHR36302:SF1">
    <property type="entry name" value="COPPER CHAPERONE PCU(A)C"/>
    <property type="match status" value="1"/>
</dbReference>
<sequence length="144" mass="15813">MKKILLLIFALIFSFGSELNISNIYARIAPNGINGAIFMDITNNLNANIKLINAKSNISKSVEIHTHAVINGMKMMTKIDAIEIPMNQTTSLKPGSYHIMLMGLNADITPETEFSVTLEFDTGKSITLDGITLNNGAKRLFLEP</sequence>
<proteinExistence type="predicted"/>
<dbReference type="RefSeq" id="WP_229932053.1">
    <property type="nucleotide sequence ID" value="NZ_CAJHOF010000002.1"/>
</dbReference>
<organism evidence="1 2">
    <name type="scientific">Campylobacter majalis</name>
    <dbReference type="NCBI Taxonomy" id="2790656"/>
    <lineage>
        <taxon>Bacteria</taxon>
        <taxon>Pseudomonadati</taxon>
        <taxon>Campylobacterota</taxon>
        <taxon>Epsilonproteobacteria</taxon>
        <taxon>Campylobacterales</taxon>
        <taxon>Campylobacteraceae</taxon>
        <taxon>Campylobacter</taxon>
    </lineage>
</organism>
<dbReference type="InterPro" id="IPR058248">
    <property type="entry name" value="Lxx211020-like"/>
</dbReference>
<gene>
    <name evidence="1" type="ORF">LMG7974_00225</name>
</gene>
<dbReference type="SUPFAM" id="SSF110087">
    <property type="entry name" value="DR1885-like metal-binding protein"/>
    <property type="match status" value="1"/>
</dbReference>
<dbReference type="PANTHER" id="PTHR36302">
    <property type="entry name" value="BLR7088 PROTEIN"/>
    <property type="match status" value="1"/>
</dbReference>
<keyword evidence="2" id="KW-1185">Reference proteome</keyword>
<dbReference type="EMBL" id="CAJHOF010000002">
    <property type="protein sequence ID" value="CAD7287296.1"/>
    <property type="molecule type" value="Genomic_DNA"/>
</dbReference>
<evidence type="ECO:0008006" key="3">
    <source>
        <dbReference type="Google" id="ProtNLM"/>
    </source>
</evidence>